<reference evidence="6" key="1">
    <citation type="submission" date="2020-06" db="EMBL/GenBank/DDBJ databases">
        <authorList>
            <person name="Li T."/>
            <person name="Hu X."/>
            <person name="Zhang T."/>
            <person name="Song X."/>
            <person name="Zhang H."/>
            <person name="Dai N."/>
            <person name="Sheng W."/>
            <person name="Hou X."/>
            <person name="Wei L."/>
        </authorList>
    </citation>
    <scope>NUCLEOTIDE SEQUENCE</scope>
    <source>
        <strain evidence="6">KEN1</strain>
        <tissue evidence="6">Leaf</tissue>
    </source>
</reference>
<dbReference type="AlphaFoldDB" id="A0AAW2VGF6"/>
<evidence type="ECO:0000256" key="4">
    <source>
        <dbReference type="SAM" id="SignalP"/>
    </source>
</evidence>
<keyword evidence="2" id="KW-1015">Disulfide bond</keyword>
<comment type="similarity">
    <text evidence="3">Belongs to the PMEI family.</text>
</comment>
<evidence type="ECO:0000256" key="1">
    <source>
        <dbReference type="ARBA" id="ARBA00022729"/>
    </source>
</evidence>
<evidence type="ECO:0000256" key="2">
    <source>
        <dbReference type="ARBA" id="ARBA00023157"/>
    </source>
</evidence>
<dbReference type="Gene3D" id="1.20.140.40">
    <property type="entry name" value="Invertase/pectin methylesterase inhibitor family protein"/>
    <property type="match status" value="1"/>
</dbReference>
<accession>A0AAW2VGF6</accession>
<dbReference type="NCBIfam" id="TIGR01614">
    <property type="entry name" value="PME_inhib"/>
    <property type="match status" value="1"/>
</dbReference>
<feature type="domain" description="Pectinesterase inhibitor" evidence="5">
    <location>
        <begin position="28"/>
        <end position="169"/>
    </location>
</feature>
<dbReference type="InterPro" id="IPR035513">
    <property type="entry name" value="Invertase/methylesterase_inhib"/>
</dbReference>
<name>A0AAW2VGF6_9LAMI</name>
<dbReference type="GO" id="GO:0046910">
    <property type="term" value="F:pectinesterase inhibitor activity"/>
    <property type="evidence" value="ECO:0007669"/>
    <property type="project" value="InterPro"/>
</dbReference>
<comment type="caution">
    <text evidence="6">The sequence shown here is derived from an EMBL/GenBank/DDBJ whole genome shotgun (WGS) entry which is preliminary data.</text>
</comment>
<dbReference type="EMBL" id="JACGWN010000010">
    <property type="protein sequence ID" value="KAL0428547.1"/>
    <property type="molecule type" value="Genomic_DNA"/>
</dbReference>
<dbReference type="SUPFAM" id="SSF101148">
    <property type="entry name" value="Plant invertase/pectin methylesterase inhibitor"/>
    <property type="match status" value="1"/>
</dbReference>
<evidence type="ECO:0000313" key="6">
    <source>
        <dbReference type="EMBL" id="KAL0428547.1"/>
    </source>
</evidence>
<dbReference type="InterPro" id="IPR052421">
    <property type="entry name" value="PCW_Enzyme_Inhibitor"/>
</dbReference>
<evidence type="ECO:0000256" key="3">
    <source>
        <dbReference type="ARBA" id="ARBA00038471"/>
    </source>
</evidence>
<gene>
    <name evidence="6" type="ORF">Slati_3029500</name>
</gene>
<dbReference type="PANTHER" id="PTHR36710:SF8">
    <property type="entry name" value="PECTINESTERASE INHIBITOR-LIKE"/>
    <property type="match status" value="1"/>
</dbReference>
<organism evidence="6">
    <name type="scientific">Sesamum latifolium</name>
    <dbReference type="NCBI Taxonomy" id="2727402"/>
    <lineage>
        <taxon>Eukaryota</taxon>
        <taxon>Viridiplantae</taxon>
        <taxon>Streptophyta</taxon>
        <taxon>Embryophyta</taxon>
        <taxon>Tracheophyta</taxon>
        <taxon>Spermatophyta</taxon>
        <taxon>Magnoliopsida</taxon>
        <taxon>eudicotyledons</taxon>
        <taxon>Gunneridae</taxon>
        <taxon>Pentapetalae</taxon>
        <taxon>asterids</taxon>
        <taxon>lamiids</taxon>
        <taxon>Lamiales</taxon>
        <taxon>Pedaliaceae</taxon>
        <taxon>Sesamum</taxon>
    </lineage>
</organism>
<dbReference type="InterPro" id="IPR006501">
    <property type="entry name" value="Pectinesterase_inhib_dom"/>
</dbReference>
<evidence type="ECO:0000259" key="5">
    <source>
        <dbReference type="SMART" id="SM00856"/>
    </source>
</evidence>
<proteinExistence type="inferred from homology"/>
<sequence>MASFSIPPSALIFLLFSTSLFPLPSTSQTSSPLDNICKQTKNPSFCFDVLGPYSSATLQDLARIVIDTNIASAIRTISKIESLLPTTTDPNVKVVYSLCSNYYSAAISALNAAKDKLESGEYGVLNSAAGTVSRDAAACQQTFSIAPSHPIPIATENNELDLLSNIFIVVSRILSGSA</sequence>
<dbReference type="PANTHER" id="PTHR36710">
    <property type="entry name" value="PECTINESTERASE INHIBITOR-LIKE"/>
    <property type="match status" value="1"/>
</dbReference>
<feature type="chain" id="PRO_5043845236" description="Pectinesterase inhibitor domain-containing protein" evidence="4">
    <location>
        <begin position="28"/>
        <end position="178"/>
    </location>
</feature>
<protein>
    <recommendedName>
        <fullName evidence="5">Pectinesterase inhibitor domain-containing protein</fullName>
    </recommendedName>
</protein>
<keyword evidence="1 4" id="KW-0732">Signal</keyword>
<feature type="signal peptide" evidence="4">
    <location>
        <begin position="1"/>
        <end position="27"/>
    </location>
</feature>
<dbReference type="SMART" id="SM00856">
    <property type="entry name" value="PMEI"/>
    <property type="match status" value="1"/>
</dbReference>
<dbReference type="CDD" id="cd15797">
    <property type="entry name" value="PMEI"/>
    <property type="match status" value="1"/>
</dbReference>
<dbReference type="InterPro" id="IPR034086">
    <property type="entry name" value="PMEI_plant"/>
</dbReference>
<dbReference type="Pfam" id="PF04043">
    <property type="entry name" value="PMEI"/>
    <property type="match status" value="1"/>
</dbReference>
<reference evidence="6" key="2">
    <citation type="journal article" date="2024" name="Plant">
        <title>Genomic evolution and insights into agronomic trait innovations of Sesamum species.</title>
        <authorList>
            <person name="Miao H."/>
            <person name="Wang L."/>
            <person name="Qu L."/>
            <person name="Liu H."/>
            <person name="Sun Y."/>
            <person name="Le M."/>
            <person name="Wang Q."/>
            <person name="Wei S."/>
            <person name="Zheng Y."/>
            <person name="Lin W."/>
            <person name="Duan Y."/>
            <person name="Cao H."/>
            <person name="Xiong S."/>
            <person name="Wang X."/>
            <person name="Wei L."/>
            <person name="Li C."/>
            <person name="Ma Q."/>
            <person name="Ju M."/>
            <person name="Zhao R."/>
            <person name="Li G."/>
            <person name="Mu C."/>
            <person name="Tian Q."/>
            <person name="Mei H."/>
            <person name="Zhang T."/>
            <person name="Gao T."/>
            <person name="Zhang H."/>
        </authorList>
    </citation>
    <scope>NUCLEOTIDE SEQUENCE</scope>
    <source>
        <strain evidence="6">KEN1</strain>
    </source>
</reference>